<evidence type="ECO:0000313" key="2">
    <source>
        <dbReference type="Proteomes" id="UP000703269"/>
    </source>
</evidence>
<proteinExistence type="predicted"/>
<gene>
    <name evidence="1" type="ORF">PsYK624_071620</name>
</gene>
<name>A0A9P3LDX0_9APHY</name>
<protein>
    <submittedName>
        <fullName evidence="1">Uncharacterized protein</fullName>
    </submittedName>
</protein>
<sequence length="75" mass="8652">MSGATQRFHVRSLTPQALRVAFQSYFWSYGAIYTVTLISRRDIRCADEAMDLVIMTAFIVNDAHRRHNPLANHEL</sequence>
<dbReference type="AlphaFoldDB" id="A0A9P3LDX0"/>
<comment type="caution">
    <text evidence="1">The sequence shown here is derived from an EMBL/GenBank/DDBJ whole genome shotgun (WGS) entry which is preliminary data.</text>
</comment>
<reference evidence="1 2" key="1">
    <citation type="submission" date="2021-08" db="EMBL/GenBank/DDBJ databases">
        <title>Draft Genome Sequence of Phanerochaete sordida strain YK-624.</title>
        <authorList>
            <person name="Mori T."/>
            <person name="Dohra H."/>
            <person name="Suzuki T."/>
            <person name="Kawagishi H."/>
            <person name="Hirai H."/>
        </authorList>
    </citation>
    <scope>NUCLEOTIDE SEQUENCE [LARGE SCALE GENOMIC DNA]</scope>
    <source>
        <strain evidence="1 2">YK-624</strain>
    </source>
</reference>
<dbReference type="EMBL" id="BPQB01000019">
    <property type="protein sequence ID" value="GJE91014.1"/>
    <property type="molecule type" value="Genomic_DNA"/>
</dbReference>
<keyword evidence="2" id="KW-1185">Reference proteome</keyword>
<dbReference type="Proteomes" id="UP000703269">
    <property type="component" value="Unassembled WGS sequence"/>
</dbReference>
<organism evidence="1 2">
    <name type="scientific">Phanerochaete sordida</name>
    <dbReference type="NCBI Taxonomy" id="48140"/>
    <lineage>
        <taxon>Eukaryota</taxon>
        <taxon>Fungi</taxon>
        <taxon>Dikarya</taxon>
        <taxon>Basidiomycota</taxon>
        <taxon>Agaricomycotina</taxon>
        <taxon>Agaricomycetes</taxon>
        <taxon>Polyporales</taxon>
        <taxon>Phanerochaetaceae</taxon>
        <taxon>Phanerochaete</taxon>
    </lineage>
</organism>
<accession>A0A9P3LDX0</accession>
<evidence type="ECO:0000313" key="1">
    <source>
        <dbReference type="EMBL" id="GJE91014.1"/>
    </source>
</evidence>